<evidence type="ECO:0000259" key="9">
    <source>
        <dbReference type="PROSITE" id="PS51294"/>
    </source>
</evidence>
<feature type="domain" description="HTH myb-type" evidence="9">
    <location>
        <begin position="61"/>
        <end position="111"/>
    </location>
</feature>
<dbReference type="GO" id="GO:0006355">
    <property type="term" value="P:regulation of DNA-templated transcription"/>
    <property type="evidence" value="ECO:0007669"/>
    <property type="project" value="UniProtKB-ARBA"/>
</dbReference>
<dbReference type="GO" id="GO:1901002">
    <property type="term" value="P:positive regulation of response to salt stress"/>
    <property type="evidence" value="ECO:0007669"/>
    <property type="project" value="UniProtKB-ARBA"/>
</dbReference>
<evidence type="ECO:0000259" key="8">
    <source>
        <dbReference type="PROSITE" id="PS50090"/>
    </source>
</evidence>
<dbReference type="PROSITE" id="PS51294">
    <property type="entry name" value="HTH_MYB"/>
    <property type="match status" value="2"/>
</dbReference>
<evidence type="ECO:0000256" key="7">
    <source>
        <dbReference type="SAM" id="MobiDB-lite"/>
    </source>
</evidence>
<dbReference type="GO" id="GO:0033993">
    <property type="term" value="P:response to lipid"/>
    <property type="evidence" value="ECO:0007669"/>
    <property type="project" value="UniProtKB-ARBA"/>
</dbReference>
<protein>
    <submittedName>
        <fullName evidence="10">Uncharacterized protein</fullName>
    </submittedName>
</protein>
<sequence length="333" mass="37735">MLSLQQPHRRGPWSAHEDAHLLSLVQLHGPHNWVRIASLVNSRTPKQCRERYHQNLKPTLNHDPITPEEGVMIERLVGEMGKRWAEIARRLHGRSDNAVKNWWNGGMNRRRRMCLRQRSQSHNLDSINTATTAAVSSSSINRHSEDNMSQFATPQYSPVGKNLTIDVSRGHHDTPLSSPAYTESSRGQTPGLISDAASAFSASPRMPPSPMGSENTLPPLLPPHGAQHRRTSLPILQVPEEHRITEYDGRVQSFTRRHSSTSRDFEIRSREFSYTASSLSHSASAQRYSAMDSSYHYLRHKVPQYDSHRDPVIIRDPESAQQDTRMNLASILD</sequence>
<dbReference type="PROSITE" id="PS50090">
    <property type="entry name" value="MYB_LIKE"/>
    <property type="match status" value="2"/>
</dbReference>
<dbReference type="GO" id="GO:0001006">
    <property type="term" value="F:RNA polymerase III type 3 promoter sequence-specific DNA binding"/>
    <property type="evidence" value="ECO:0007669"/>
    <property type="project" value="TreeGrafter"/>
</dbReference>
<dbReference type="GO" id="GO:1902806">
    <property type="term" value="P:regulation of cell cycle G1/S phase transition"/>
    <property type="evidence" value="ECO:0007669"/>
    <property type="project" value="UniProtKB-ARBA"/>
</dbReference>
<evidence type="ECO:0000313" key="11">
    <source>
        <dbReference type="Proteomes" id="UP001412239"/>
    </source>
</evidence>
<reference evidence="10" key="1">
    <citation type="submission" date="2015-10" db="EMBL/GenBank/DDBJ databases">
        <authorList>
            <person name="Regsiter A."/>
            <person name="william w."/>
        </authorList>
    </citation>
    <scope>NUCLEOTIDE SEQUENCE</scope>
    <source>
        <strain evidence="10">Montdore</strain>
    </source>
</reference>
<dbReference type="GO" id="GO:0000978">
    <property type="term" value="F:RNA polymerase II cis-regulatory region sequence-specific DNA binding"/>
    <property type="evidence" value="ECO:0007669"/>
    <property type="project" value="TreeGrafter"/>
</dbReference>
<evidence type="ECO:0000313" key="10">
    <source>
        <dbReference type="EMBL" id="CUS07642.1"/>
    </source>
</evidence>
<feature type="region of interest" description="Disordered" evidence="7">
    <location>
        <begin position="136"/>
        <end position="192"/>
    </location>
</feature>
<feature type="domain" description="Myb-like" evidence="8">
    <location>
        <begin position="57"/>
        <end position="107"/>
    </location>
</feature>
<evidence type="ECO:0000256" key="4">
    <source>
        <dbReference type="ARBA" id="ARBA00023125"/>
    </source>
</evidence>
<dbReference type="GO" id="GO:0019185">
    <property type="term" value="C:snRNA-activating protein complex"/>
    <property type="evidence" value="ECO:0007669"/>
    <property type="project" value="TreeGrafter"/>
</dbReference>
<dbReference type="CDD" id="cd00167">
    <property type="entry name" value="SANT"/>
    <property type="match status" value="2"/>
</dbReference>
<dbReference type="GO" id="GO:0042795">
    <property type="term" value="P:snRNA transcription by RNA polymerase II"/>
    <property type="evidence" value="ECO:0007669"/>
    <property type="project" value="TreeGrafter"/>
</dbReference>
<accession>A0A292PJ43</accession>
<dbReference type="Gene3D" id="1.10.10.60">
    <property type="entry name" value="Homeodomain-like"/>
    <property type="match status" value="2"/>
</dbReference>
<feature type="compositionally biased region" description="Polar residues" evidence="7">
    <location>
        <begin position="147"/>
        <end position="156"/>
    </location>
</feature>
<evidence type="ECO:0000256" key="1">
    <source>
        <dbReference type="ARBA" id="ARBA00004123"/>
    </source>
</evidence>
<keyword evidence="11" id="KW-1185">Reference proteome</keyword>
<keyword evidence="2" id="KW-0677">Repeat</keyword>
<proteinExistence type="predicted"/>
<dbReference type="PANTHER" id="PTHR46621">
    <property type="entry name" value="SNRNA-ACTIVATING PROTEIN COMPLEX SUBUNIT 4"/>
    <property type="match status" value="1"/>
</dbReference>
<dbReference type="FunFam" id="1.10.10.60:FF:000355">
    <property type="entry name" value="Transcription factor MYB124"/>
    <property type="match status" value="1"/>
</dbReference>
<organism evidence="10 11">
    <name type="scientific">Tuber aestivum</name>
    <name type="common">summer truffle</name>
    <dbReference type="NCBI Taxonomy" id="59557"/>
    <lineage>
        <taxon>Eukaryota</taxon>
        <taxon>Fungi</taxon>
        <taxon>Dikarya</taxon>
        <taxon>Ascomycota</taxon>
        <taxon>Pezizomycotina</taxon>
        <taxon>Pezizomycetes</taxon>
        <taxon>Pezizales</taxon>
        <taxon>Tuberaceae</taxon>
        <taxon>Tuber</taxon>
    </lineage>
</organism>
<feature type="domain" description="HTH myb-type" evidence="9">
    <location>
        <begin position="5"/>
        <end position="60"/>
    </location>
</feature>
<dbReference type="PANTHER" id="PTHR46621:SF1">
    <property type="entry name" value="SNRNA-ACTIVATING PROTEIN COMPLEX SUBUNIT 4"/>
    <property type="match status" value="1"/>
</dbReference>
<dbReference type="EMBL" id="LN891187">
    <property type="protein sequence ID" value="CUS07642.1"/>
    <property type="molecule type" value="Genomic_DNA"/>
</dbReference>
<dbReference type="InterPro" id="IPR001005">
    <property type="entry name" value="SANT/Myb"/>
</dbReference>
<dbReference type="Pfam" id="PF00249">
    <property type="entry name" value="Myb_DNA-binding"/>
    <property type="match status" value="2"/>
</dbReference>
<dbReference type="GO" id="GO:0032875">
    <property type="term" value="P:regulation of DNA endoreduplication"/>
    <property type="evidence" value="ECO:0007669"/>
    <property type="project" value="UniProtKB-ARBA"/>
</dbReference>
<evidence type="ECO:0000256" key="3">
    <source>
        <dbReference type="ARBA" id="ARBA00023015"/>
    </source>
</evidence>
<evidence type="ECO:0000256" key="5">
    <source>
        <dbReference type="ARBA" id="ARBA00023163"/>
    </source>
</evidence>
<dbReference type="InterPro" id="IPR009057">
    <property type="entry name" value="Homeodomain-like_sf"/>
</dbReference>
<dbReference type="InterPro" id="IPR051575">
    <property type="entry name" value="Myb-like_DNA-bd"/>
</dbReference>
<dbReference type="SMART" id="SM00717">
    <property type="entry name" value="SANT"/>
    <property type="match status" value="2"/>
</dbReference>
<keyword evidence="5" id="KW-0804">Transcription</keyword>
<feature type="compositionally biased region" description="Polar residues" evidence="7">
    <location>
        <begin position="175"/>
        <end position="188"/>
    </location>
</feature>
<dbReference type="GO" id="GO:0042796">
    <property type="term" value="P:snRNA transcription by RNA polymerase III"/>
    <property type="evidence" value="ECO:0007669"/>
    <property type="project" value="TreeGrafter"/>
</dbReference>
<dbReference type="InterPro" id="IPR017930">
    <property type="entry name" value="Myb_dom"/>
</dbReference>
<dbReference type="Proteomes" id="UP001412239">
    <property type="component" value="Unassembled WGS sequence"/>
</dbReference>
<keyword evidence="6" id="KW-0539">Nucleus</keyword>
<dbReference type="GO" id="GO:2000037">
    <property type="term" value="P:regulation of stomatal complex patterning"/>
    <property type="evidence" value="ECO:0007669"/>
    <property type="project" value="UniProtKB-ARBA"/>
</dbReference>
<dbReference type="GO" id="GO:0005634">
    <property type="term" value="C:nucleus"/>
    <property type="evidence" value="ECO:0007669"/>
    <property type="project" value="UniProtKB-SubCell"/>
</dbReference>
<comment type="subcellular location">
    <subcellularLocation>
        <location evidence="1">Nucleus</location>
    </subcellularLocation>
</comment>
<name>A0A292PJ43_9PEZI</name>
<feature type="domain" description="Myb-like" evidence="8">
    <location>
        <begin position="5"/>
        <end position="56"/>
    </location>
</feature>
<dbReference type="AlphaFoldDB" id="A0A292PJ43"/>
<keyword evidence="3" id="KW-0805">Transcription regulation</keyword>
<keyword evidence="4" id="KW-0238">DNA-binding</keyword>
<dbReference type="GO" id="GO:0050891">
    <property type="term" value="P:multicellular organismal-level water homeostasis"/>
    <property type="evidence" value="ECO:0007669"/>
    <property type="project" value="UniProtKB-ARBA"/>
</dbReference>
<evidence type="ECO:0000256" key="6">
    <source>
        <dbReference type="ARBA" id="ARBA00023242"/>
    </source>
</evidence>
<dbReference type="GO" id="GO:1902584">
    <property type="term" value="P:positive regulation of response to water deprivation"/>
    <property type="evidence" value="ECO:0007669"/>
    <property type="project" value="UniProtKB-ARBA"/>
</dbReference>
<evidence type="ECO:0000256" key="2">
    <source>
        <dbReference type="ARBA" id="ARBA00022737"/>
    </source>
</evidence>
<dbReference type="SUPFAM" id="SSF46689">
    <property type="entry name" value="Homeodomain-like"/>
    <property type="match status" value="1"/>
</dbReference>
<gene>
    <name evidence="10" type="ORF">GSTUAT00008262001</name>
</gene>